<dbReference type="STRING" id="593133.SAMN04488006_1584"/>
<evidence type="ECO:0000313" key="3">
    <source>
        <dbReference type="Proteomes" id="UP000199312"/>
    </source>
</evidence>
<keyword evidence="3" id="KW-1185">Reference proteome</keyword>
<dbReference type="EMBL" id="FOZP01000003">
    <property type="protein sequence ID" value="SFS48494.1"/>
    <property type="molecule type" value="Genomic_DNA"/>
</dbReference>
<sequence>MKKLYMIILLLSITTHSFSQNFTTKNAGNCYSLSIPNYMAKTYDLNDAATLQYKNAVKEAYVIVIEDSKEELNSLSMIFQNPTEFLENFTKEYQLESENRTISEITEFKSNKNQHAQVEMSWNSEEGSIYMLITVVETKEHFYKILCWTLSEYKDNLRDDYLTISKSLVD</sequence>
<proteinExistence type="predicted"/>
<dbReference type="Proteomes" id="UP000199312">
    <property type="component" value="Unassembled WGS sequence"/>
</dbReference>
<feature type="signal peptide" evidence="1">
    <location>
        <begin position="1"/>
        <end position="19"/>
    </location>
</feature>
<protein>
    <recommendedName>
        <fullName evidence="4">PsbP C-terminal domain-containing protein</fullName>
    </recommendedName>
</protein>
<name>A0A1I6Q7U6_9FLAO</name>
<gene>
    <name evidence="2" type="ORF">SAMN04488006_1584</name>
</gene>
<accession>A0A1I6Q7U6</accession>
<reference evidence="3" key="1">
    <citation type="submission" date="2016-10" db="EMBL/GenBank/DDBJ databases">
        <authorList>
            <person name="Varghese N."/>
            <person name="Submissions S."/>
        </authorList>
    </citation>
    <scope>NUCLEOTIDE SEQUENCE [LARGE SCALE GENOMIC DNA]</scope>
    <source>
        <strain evidence="3">DSM 24450</strain>
    </source>
</reference>
<evidence type="ECO:0000313" key="2">
    <source>
        <dbReference type="EMBL" id="SFS48494.1"/>
    </source>
</evidence>
<dbReference type="OrthoDB" id="852305at2"/>
<dbReference type="AlphaFoldDB" id="A0A1I6Q7U6"/>
<organism evidence="2 3">
    <name type="scientific">Lutibacter maritimus</name>
    <dbReference type="NCBI Taxonomy" id="593133"/>
    <lineage>
        <taxon>Bacteria</taxon>
        <taxon>Pseudomonadati</taxon>
        <taxon>Bacteroidota</taxon>
        <taxon>Flavobacteriia</taxon>
        <taxon>Flavobacteriales</taxon>
        <taxon>Flavobacteriaceae</taxon>
        <taxon>Lutibacter</taxon>
    </lineage>
</organism>
<feature type="chain" id="PRO_5011516409" description="PsbP C-terminal domain-containing protein" evidence="1">
    <location>
        <begin position="20"/>
        <end position="170"/>
    </location>
</feature>
<keyword evidence="1" id="KW-0732">Signal</keyword>
<evidence type="ECO:0000256" key="1">
    <source>
        <dbReference type="SAM" id="SignalP"/>
    </source>
</evidence>
<dbReference type="Gene3D" id="3.40.1000.10">
    <property type="entry name" value="Mog1/PsbP, alpha/beta/alpha sandwich"/>
    <property type="match status" value="1"/>
</dbReference>
<evidence type="ECO:0008006" key="4">
    <source>
        <dbReference type="Google" id="ProtNLM"/>
    </source>
</evidence>
<dbReference type="RefSeq" id="WP_090224574.1">
    <property type="nucleotide sequence ID" value="NZ_FOZP01000003.1"/>
</dbReference>